<evidence type="ECO:0000313" key="2">
    <source>
        <dbReference type="Proteomes" id="UP001168821"/>
    </source>
</evidence>
<organism evidence="1 2">
    <name type="scientific">Zophobas morio</name>
    <dbReference type="NCBI Taxonomy" id="2755281"/>
    <lineage>
        <taxon>Eukaryota</taxon>
        <taxon>Metazoa</taxon>
        <taxon>Ecdysozoa</taxon>
        <taxon>Arthropoda</taxon>
        <taxon>Hexapoda</taxon>
        <taxon>Insecta</taxon>
        <taxon>Pterygota</taxon>
        <taxon>Neoptera</taxon>
        <taxon>Endopterygota</taxon>
        <taxon>Coleoptera</taxon>
        <taxon>Polyphaga</taxon>
        <taxon>Cucujiformia</taxon>
        <taxon>Tenebrionidae</taxon>
        <taxon>Zophobas</taxon>
    </lineage>
</organism>
<gene>
    <name evidence="1" type="ORF">Zmor_001639</name>
</gene>
<dbReference type="AlphaFoldDB" id="A0AA38MSZ8"/>
<comment type="caution">
    <text evidence="1">The sequence shown here is derived from an EMBL/GenBank/DDBJ whole genome shotgun (WGS) entry which is preliminary data.</text>
</comment>
<sequence>MDASKWPLPEQRTKWLCSSYTQEARISSSVALTGGEDPKTQHVNSRSLGTATTCNKICSKRKNYSVWQRELHLKLRSSY</sequence>
<dbReference type="Proteomes" id="UP001168821">
    <property type="component" value="Unassembled WGS sequence"/>
</dbReference>
<accession>A0AA38MSZ8</accession>
<dbReference type="EMBL" id="JALNTZ010000001">
    <property type="protein sequence ID" value="KAJ3666186.1"/>
    <property type="molecule type" value="Genomic_DNA"/>
</dbReference>
<keyword evidence="2" id="KW-1185">Reference proteome</keyword>
<protein>
    <submittedName>
        <fullName evidence="1">Uncharacterized protein</fullName>
    </submittedName>
</protein>
<evidence type="ECO:0000313" key="1">
    <source>
        <dbReference type="EMBL" id="KAJ3666186.1"/>
    </source>
</evidence>
<name>A0AA38MSZ8_9CUCU</name>
<reference evidence="1" key="1">
    <citation type="journal article" date="2023" name="G3 (Bethesda)">
        <title>Whole genome assemblies of Zophobas morio and Tenebrio molitor.</title>
        <authorList>
            <person name="Kaur S."/>
            <person name="Stinson S.A."/>
            <person name="diCenzo G.C."/>
        </authorList>
    </citation>
    <scope>NUCLEOTIDE SEQUENCE</scope>
    <source>
        <strain evidence="1">QUZm001</strain>
    </source>
</reference>
<proteinExistence type="predicted"/>